<dbReference type="EMBL" id="JACCFK010000001">
    <property type="protein sequence ID" value="NYI88553.1"/>
    <property type="molecule type" value="Genomic_DNA"/>
</dbReference>
<dbReference type="RefSeq" id="WP_179772772.1">
    <property type="nucleotide sequence ID" value="NZ_JACCFK010000001.1"/>
</dbReference>
<dbReference type="CDD" id="cd00093">
    <property type="entry name" value="HTH_XRE"/>
    <property type="match status" value="1"/>
</dbReference>
<dbReference type="GO" id="GO:0003677">
    <property type="term" value="F:DNA binding"/>
    <property type="evidence" value="ECO:0007669"/>
    <property type="project" value="InterPro"/>
</dbReference>
<protein>
    <submittedName>
        <fullName evidence="2">Transcriptional regulator with XRE-family HTH domain</fullName>
    </submittedName>
</protein>
<dbReference type="AlphaFoldDB" id="A0A853B0G7"/>
<dbReference type="PROSITE" id="PS50943">
    <property type="entry name" value="HTH_CROC1"/>
    <property type="match status" value="1"/>
</dbReference>
<feature type="domain" description="HTH cro/C1-type" evidence="1">
    <location>
        <begin position="21"/>
        <end position="74"/>
    </location>
</feature>
<dbReference type="InterPro" id="IPR010982">
    <property type="entry name" value="Lambda_DNA-bd_dom_sf"/>
</dbReference>
<accession>A0A853B0G7</accession>
<dbReference type="InterPro" id="IPR001387">
    <property type="entry name" value="Cro/C1-type_HTH"/>
</dbReference>
<dbReference type="Pfam" id="PF13560">
    <property type="entry name" value="HTH_31"/>
    <property type="match status" value="1"/>
</dbReference>
<dbReference type="Proteomes" id="UP000549616">
    <property type="component" value="Unassembled WGS sequence"/>
</dbReference>
<comment type="caution">
    <text evidence="2">The sequence shown here is derived from an EMBL/GenBank/DDBJ whole genome shotgun (WGS) entry which is preliminary data.</text>
</comment>
<dbReference type="Gene3D" id="1.10.260.40">
    <property type="entry name" value="lambda repressor-like DNA-binding domains"/>
    <property type="match status" value="1"/>
</dbReference>
<proteinExistence type="predicted"/>
<keyword evidence="3" id="KW-1185">Reference proteome</keyword>
<evidence type="ECO:0000313" key="2">
    <source>
        <dbReference type="EMBL" id="NYI88553.1"/>
    </source>
</evidence>
<name>A0A853B0G7_9PSEU</name>
<gene>
    <name evidence="2" type="ORF">HNR02_001876</name>
</gene>
<sequence>MVRVPLTEAERERGERLGAALRAARGARSMTEVALEAGVSVETLRKIETGRIPTPAFFTVVALADAVGLPLDALRDMISRVPTG</sequence>
<dbReference type="SUPFAM" id="SSF47413">
    <property type="entry name" value="lambda repressor-like DNA-binding domains"/>
    <property type="match status" value="1"/>
</dbReference>
<evidence type="ECO:0000259" key="1">
    <source>
        <dbReference type="PROSITE" id="PS50943"/>
    </source>
</evidence>
<evidence type="ECO:0000313" key="3">
    <source>
        <dbReference type="Proteomes" id="UP000549616"/>
    </source>
</evidence>
<dbReference type="SMART" id="SM00530">
    <property type="entry name" value="HTH_XRE"/>
    <property type="match status" value="1"/>
</dbReference>
<organism evidence="2 3">
    <name type="scientific">Amycolatopsis endophytica</name>
    <dbReference type="NCBI Taxonomy" id="860233"/>
    <lineage>
        <taxon>Bacteria</taxon>
        <taxon>Bacillati</taxon>
        <taxon>Actinomycetota</taxon>
        <taxon>Actinomycetes</taxon>
        <taxon>Pseudonocardiales</taxon>
        <taxon>Pseudonocardiaceae</taxon>
        <taxon>Amycolatopsis</taxon>
    </lineage>
</organism>
<reference evidence="2 3" key="1">
    <citation type="submission" date="2020-07" db="EMBL/GenBank/DDBJ databases">
        <title>Sequencing the genomes of 1000 actinobacteria strains.</title>
        <authorList>
            <person name="Klenk H.-P."/>
        </authorList>
    </citation>
    <scope>NUCLEOTIDE SEQUENCE [LARGE SCALE GENOMIC DNA]</scope>
    <source>
        <strain evidence="2 3">DSM 104006</strain>
    </source>
</reference>